<reference evidence="4 5" key="1">
    <citation type="journal article" date="2019" name="Commun. Biol.">
        <title>The bagworm genome reveals a unique fibroin gene that provides high tensile strength.</title>
        <authorList>
            <person name="Kono N."/>
            <person name="Nakamura H."/>
            <person name="Ohtoshi R."/>
            <person name="Tomita M."/>
            <person name="Numata K."/>
            <person name="Arakawa K."/>
        </authorList>
    </citation>
    <scope>NUCLEOTIDE SEQUENCE [LARGE SCALE GENOMIC DNA]</scope>
</reference>
<feature type="compositionally biased region" description="Basic residues" evidence="2">
    <location>
        <begin position="149"/>
        <end position="160"/>
    </location>
</feature>
<evidence type="ECO:0000259" key="3">
    <source>
        <dbReference type="Pfam" id="PF06047"/>
    </source>
</evidence>
<name>A0A4C1ZM02_EUMVA</name>
<accession>A0A4C1ZM02</accession>
<evidence type="ECO:0000256" key="1">
    <source>
        <dbReference type="ARBA" id="ARBA00009313"/>
    </source>
</evidence>
<dbReference type="GO" id="GO:0010468">
    <property type="term" value="P:regulation of gene expression"/>
    <property type="evidence" value="ECO:0007669"/>
    <property type="project" value="TreeGrafter"/>
</dbReference>
<organism evidence="4 5">
    <name type="scientific">Eumeta variegata</name>
    <name type="common">Bagworm moth</name>
    <name type="synonym">Eumeta japonica</name>
    <dbReference type="NCBI Taxonomy" id="151549"/>
    <lineage>
        <taxon>Eukaryota</taxon>
        <taxon>Metazoa</taxon>
        <taxon>Ecdysozoa</taxon>
        <taxon>Arthropoda</taxon>
        <taxon>Hexapoda</taxon>
        <taxon>Insecta</taxon>
        <taxon>Pterygota</taxon>
        <taxon>Neoptera</taxon>
        <taxon>Endopterygota</taxon>
        <taxon>Lepidoptera</taxon>
        <taxon>Glossata</taxon>
        <taxon>Ditrysia</taxon>
        <taxon>Tineoidea</taxon>
        <taxon>Psychidae</taxon>
        <taxon>Oiketicinae</taxon>
        <taxon>Eumeta</taxon>
    </lineage>
</organism>
<feature type="compositionally biased region" description="Basic residues" evidence="2">
    <location>
        <begin position="169"/>
        <end position="195"/>
    </location>
</feature>
<dbReference type="Proteomes" id="UP000299102">
    <property type="component" value="Unassembled WGS sequence"/>
</dbReference>
<sequence length="374" mass="41776">MLAPRIEGRMVINATFLAPKYTSAPSTSLDSTVLGRWELFVMPVEDVSCVGKSLILAGKLAVDSLHPAKAILKLYLVPWNMGLQCFRFRFITLLSSILCNNQVKLKMPDIAGRNQNIAGRVAAEVLRQDSALRMISYRSDDQEDTSNSPRHRTHKQKKKRLKDENDTKRKLKKLKKKLKKAKKERKKVKNKSKKKSSQESSVSSSGDEVWVEKGSEMEGYVDKGVRTDRSAADAGVGADEGEPVGPRPRTGPALGHKEFGRALLPGEGAAMAAFVAEGKRIPRRGEIGLTSDEIAAYEAVGYVMSGSRHRRMEAVRLRKENQIYSADEKRALATFSKEERQRREAAILTQFRDMLRARDHRATAPHAHPETEPT</sequence>
<dbReference type="AlphaFoldDB" id="A0A4C1ZM02"/>
<evidence type="ECO:0000313" key="4">
    <source>
        <dbReference type="EMBL" id="GBP88243.1"/>
    </source>
</evidence>
<comment type="similarity">
    <text evidence="1">Belongs to the NKAP family.</text>
</comment>
<gene>
    <name evidence="4" type="ORF">EVAR_91195_1</name>
</gene>
<dbReference type="OrthoDB" id="273141at2759"/>
<dbReference type="InterPro" id="IPR009269">
    <property type="entry name" value="NKAP_C"/>
</dbReference>
<feature type="domain" description="NF-kappa-B-activating protein C-terminal" evidence="3">
    <location>
        <begin position="257"/>
        <end position="356"/>
    </location>
</feature>
<comment type="caution">
    <text evidence="4">The sequence shown here is derived from an EMBL/GenBank/DDBJ whole genome shotgun (WGS) entry which is preliminary data.</text>
</comment>
<feature type="compositionally biased region" description="Basic and acidic residues" evidence="2">
    <location>
        <begin position="210"/>
        <end position="231"/>
    </location>
</feature>
<evidence type="ECO:0000256" key="2">
    <source>
        <dbReference type="SAM" id="MobiDB-lite"/>
    </source>
</evidence>
<dbReference type="GO" id="GO:0005634">
    <property type="term" value="C:nucleus"/>
    <property type="evidence" value="ECO:0007669"/>
    <property type="project" value="TreeGrafter"/>
</dbReference>
<dbReference type="Pfam" id="PF06047">
    <property type="entry name" value="Nkap_C"/>
    <property type="match status" value="1"/>
</dbReference>
<dbReference type="STRING" id="151549.A0A4C1ZM02"/>
<evidence type="ECO:0000313" key="5">
    <source>
        <dbReference type="Proteomes" id="UP000299102"/>
    </source>
</evidence>
<dbReference type="PANTHER" id="PTHR13087">
    <property type="entry name" value="NF-KAPPA B ACTIVATING PROTEIN"/>
    <property type="match status" value="1"/>
</dbReference>
<feature type="region of interest" description="Disordered" evidence="2">
    <location>
        <begin position="137"/>
        <end position="254"/>
    </location>
</feature>
<dbReference type="PANTHER" id="PTHR13087:SF0">
    <property type="entry name" value="NFKB ACTIVATING PROTEIN LIKE"/>
    <property type="match status" value="1"/>
</dbReference>
<protein>
    <submittedName>
        <fullName evidence="4">NKAP family protein CG6066</fullName>
    </submittedName>
</protein>
<dbReference type="EMBL" id="BGZK01001916">
    <property type="protein sequence ID" value="GBP88243.1"/>
    <property type="molecule type" value="Genomic_DNA"/>
</dbReference>
<dbReference type="InterPro" id="IPR040466">
    <property type="entry name" value="NKAP"/>
</dbReference>
<proteinExistence type="inferred from homology"/>
<dbReference type="GO" id="GO:0003682">
    <property type="term" value="F:chromatin binding"/>
    <property type="evidence" value="ECO:0007669"/>
    <property type="project" value="InterPro"/>
</dbReference>
<keyword evidence="5" id="KW-1185">Reference proteome</keyword>